<comment type="caution">
    <text evidence="3">The sequence shown here is derived from an EMBL/GenBank/DDBJ whole genome shotgun (WGS) entry which is preliminary data.</text>
</comment>
<dbReference type="InterPro" id="IPR008991">
    <property type="entry name" value="Translation_prot_SH3-like_sf"/>
</dbReference>
<sequence>MTPSRTGKRAALPIDELPSKRIRNDSNGTCHAPSPLEDAGTWSFLERYLKEAKLAVFSGDGDDYEAMNNLMALKRRYIPEPSVSSSTLVATFASKRKQVKHCIFIDREAGEGDDDEEEEEEEEEEGDEYDLPPRPRKVTTLPGQSAKHTLSKKIDEIFNAYDAQACASKPPGRLGRIPYRAAWSSDTIDNRMYLLNVHRTVTDYVAEHLRSKKFSVIVSPWVPGQLYVVSESPRAIASSLPISHKLSVKDYFRISDEERAIVEPNCPVQDLKSANELPSGHPLVWVLVALRDFPYPMPKGSVALLDRSRLPAGNAVSDIIRDGEVVGCSYKGEEYYKGLLLKSFHHDLLNVVNTPHPDEIRLHIDSGWDRPSMKIAERAFSLEFLRMGDSARVIIGEFGAEISEVVSTDHTFGSVRLEYSIEGDKIQSEVRLQDVERVFWVGDTVRVVAGIYLGLEGHIVQMTDDIFHICQTSTKEEVKVSKYHLDRRSLKHTLQAQLPTQQFFEPPPDPDDIQIGDVIQVLLESI</sequence>
<dbReference type="Gene3D" id="2.30.30.30">
    <property type="match status" value="1"/>
</dbReference>
<dbReference type="InterPro" id="IPR014722">
    <property type="entry name" value="Rib_uL2_dom2"/>
</dbReference>
<dbReference type="OrthoDB" id="2689312at2759"/>
<dbReference type="SUPFAM" id="SSF50104">
    <property type="entry name" value="Translation proteins SH3-like domain"/>
    <property type="match status" value="1"/>
</dbReference>
<proteinExistence type="predicted"/>
<accession>A0A9P7J357</accession>
<dbReference type="RefSeq" id="XP_041164467.1">
    <property type="nucleotide sequence ID" value="XM_041305951.1"/>
</dbReference>
<dbReference type="InterPro" id="IPR005824">
    <property type="entry name" value="KOW"/>
</dbReference>
<evidence type="ECO:0000313" key="4">
    <source>
        <dbReference type="Proteomes" id="UP000719766"/>
    </source>
</evidence>
<reference evidence="3" key="1">
    <citation type="journal article" date="2020" name="New Phytol.">
        <title>Comparative genomics reveals dynamic genome evolution in host specialist ectomycorrhizal fungi.</title>
        <authorList>
            <person name="Lofgren L.A."/>
            <person name="Nguyen N.H."/>
            <person name="Vilgalys R."/>
            <person name="Ruytinx J."/>
            <person name="Liao H.L."/>
            <person name="Branco S."/>
            <person name="Kuo A."/>
            <person name="LaButti K."/>
            <person name="Lipzen A."/>
            <person name="Andreopoulos W."/>
            <person name="Pangilinan J."/>
            <person name="Riley R."/>
            <person name="Hundley H."/>
            <person name="Na H."/>
            <person name="Barry K."/>
            <person name="Grigoriev I.V."/>
            <person name="Stajich J.E."/>
            <person name="Kennedy P.G."/>
        </authorList>
    </citation>
    <scope>NUCLEOTIDE SEQUENCE</scope>
    <source>
        <strain evidence="3">S12</strain>
    </source>
</reference>
<feature type="compositionally biased region" description="Acidic residues" evidence="1">
    <location>
        <begin position="111"/>
        <end position="130"/>
    </location>
</feature>
<protein>
    <recommendedName>
        <fullName evidence="2">KOW domain-containing protein</fullName>
    </recommendedName>
</protein>
<dbReference type="GeneID" id="64599715"/>
<organism evidence="3 4">
    <name type="scientific">Suillus plorans</name>
    <dbReference type="NCBI Taxonomy" id="116603"/>
    <lineage>
        <taxon>Eukaryota</taxon>
        <taxon>Fungi</taxon>
        <taxon>Dikarya</taxon>
        <taxon>Basidiomycota</taxon>
        <taxon>Agaricomycotina</taxon>
        <taxon>Agaricomycetes</taxon>
        <taxon>Agaricomycetidae</taxon>
        <taxon>Boletales</taxon>
        <taxon>Suillineae</taxon>
        <taxon>Suillaceae</taxon>
        <taxon>Suillus</taxon>
    </lineage>
</organism>
<dbReference type="Proteomes" id="UP000719766">
    <property type="component" value="Unassembled WGS sequence"/>
</dbReference>
<gene>
    <name evidence="3" type="ORF">HD556DRAFT_1439316</name>
</gene>
<feature type="domain" description="KOW" evidence="2">
    <location>
        <begin position="438"/>
        <end position="465"/>
    </location>
</feature>
<keyword evidence="4" id="KW-1185">Reference proteome</keyword>
<dbReference type="EMBL" id="JABBWE010000009">
    <property type="protein sequence ID" value="KAG1800481.1"/>
    <property type="molecule type" value="Genomic_DNA"/>
</dbReference>
<name>A0A9P7J357_9AGAM</name>
<evidence type="ECO:0000259" key="2">
    <source>
        <dbReference type="SMART" id="SM00739"/>
    </source>
</evidence>
<dbReference type="AlphaFoldDB" id="A0A9P7J357"/>
<feature type="domain" description="KOW" evidence="2">
    <location>
        <begin position="384"/>
        <end position="411"/>
    </location>
</feature>
<feature type="region of interest" description="Disordered" evidence="1">
    <location>
        <begin position="105"/>
        <end position="147"/>
    </location>
</feature>
<evidence type="ECO:0000256" key="1">
    <source>
        <dbReference type="SAM" id="MobiDB-lite"/>
    </source>
</evidence>
<feature type="region of interest" description="Disordered" evidence="1">
    <location>
        <begin position="1"/>
        <end position="34"/>
    </location>
</feature>
<evidence type="ECO:0000313" key="3">
    <source>
        <dbReference type="EMBL" id="KAG1800481.1"/>
    </source>
</evidence>
<dbReference type="SMART" id="SM00739">
    <property type="entry name" value="KOW"/>
    <property type="match status" value="2"/>
</dbReference>